<dbReference type="GO" id="GO:0016757">
    <property type="term" value="F:glycosyltransferase activity"/>
    <property type="evidence" value="ECO:0007669"/>
    <property type="project" value="InterPro"/>
</dbReference>
<dbReference type="InterPro" id="IPR050194">
    <property type="entry name" value="Glycosyltransferase_grp1"/>
</dbReference>
<dbReference type="InterPro" id="IPR028098">
    <property type="entry name" value="Glyco_trans_4-like_N"/>
</dbReference>
<dbReference type="Pfam" id="PF00534">
    <property type="entry name" value="Glycos_transf_1"/>
    <property type="match status" value="1"/>
</dbReference>
<dbReference type="CDD" id="cd03801">
    <property type="entry name" value="GT4_PimA-like"/>
    <property type="match status" value="1"/>
</dbReference>
<evidence type="ECO:0000313" key="4">
    <source>
        <dbReference type="Proteomes" id="UP000595362"/>
    </source>
</evidence>
<dbReference type="Gene3D" id="3.40.50.2000">
    <property type="entry name" value="Glycogen Phosphorylase B"/>
    <property type="match status" value="2"/>
</dbReference>
<protein>
    <submittedName>
        <fullName evidence="3">Glycosyltransferase family 4 protein</fullName>
    </submittedName>
</protein>
<dbReference type="Proteomes" id="UP000595362">
    <property type="component" value="Chromosome"/>
</dbReference>
<name>A0A7T5R2J0_9BACT</name>
<dbReference type="Pfam" id="PF13439">
    <property type="entry name" value="Glyco_transf_4"/>
    <property type="match status" value="1"/>
</dbReference>
<dbReference type="PANTHER" id="PTHR45947">
    <property type="entry name" value="SULFOQUINOVOSYL TRANSFERASE SQD2"/>
    <property type="match status" value="1"/>
</dbReference>
<feature type="domain" description="Glycosyl transferase family 1" evidence="1">
    <location>
        <begin position="201"/>
        <end position="380"/>
    </location>
</feature>
<gene>
    <name evidence="3" type="ORF">HYS17_00615</name>
</gene>
<proteinExistence type="predicted"/>
<accession>A0A7T5R2J0</accession>
<dbReference type="SUPFAM" id="SSF53756">
    <property type="entry name" value="UDP-Glycosyltransferase/glycogen phosphorylase"/>
    <property type="match status" value="1"/>
</dbReference>
<feature type="domain" description="Glycosyltransferase subfamily 4-like N-terminal" evidence="2">
    <location>
        <begin position="19"/>
        <end position="194"/>
    </location>
</feature>
<evidence type="ECO:0000259" key="2">
    <source>
        <dbReference type="Pfam" id="PF13439"/>
    </source>
</evidence>
<evidence type="ECO:0000313" key="3">
    <source>
        <dbReference type="EMBL" id="QQG36329.1"/>
    </source>
</evidence>
<dbReference type="PANTHER" id="PTHR45947:SF3">
    <property type="entry name" value="SULFOQUINOVOSYL TRANSFERASE SQD2"/>
    <property type="match status" value="1"/>
</dbReference>
<dbReference type="InterPro" id="IPR001296">
    <property type="entry name" value="Glyco_trans_1"/>
</dbReference>
<keyword evidence="3" id="KW-0808">Transferase</keyword>
<dbReference type="AlphaFoldDB" id="A0A7T5R2J0"/>
<reference evidence="3 4" key="1">
    <citation type="submission" date="2020-07" db="EMBL/GenBank/DDBJ databases">
        <title>Huge and variable diversity of episymbiotic CPR bacteria and DPANN archaea in groundwater ecosystems.</title>
        <authorList>
            <person name="He C.Y."/>
            <person name="Keren R."/>
            <person name="Whittaker M."/>
            <person name="Farag I.F."/>
            <person name="Doudna J."/>
            <person name="Cate J.H.D."/>
            <person name="Banfield J.F."/>
        </authorList>
    </citation>
    <scope>NUCLEOTIDE SEQUENCE [LARGE SCALE GENOMIC DNA]</scope>
    <source>
        <strain evidence="3">NC_groundwater_70_Ag_B-0.1um_54_66</strain>
    </source>
</reference>
<evidence type="ECO:0000259" key="1">
    <source>
        <dbReference type="Pfam" id="PF00534"/>
    </source>
</evidence>
<sequence>MKARSLKIAMPTPAFLPNMGGMEVGLHNIACRLADRGHEPCVIMPATQYRALKRSDCEFNYDIAPFWPKTSAITEHWPNIGLRFHGMFFRYYQHRYKPDVWHSTMIYPTGTGLFYGLGTAVPSLARAAGNDIQISHDADYGIRRDPRADHIIRTWGCGLSAYVAITETVRQEYLALGIPDEKIFFIPNGVDLQRFNRPRNRKILHDRHGIAEDSFLFLSVGRNHPKKNYKTLIEAFGILCRRNPEAQVQLAIAGDKVSELSPLAARERLTAQIHLIERIGIDAGDLQNIELPADPLIDLYKGADVFVFPSLIETFGIAIVEAMAAGLPCIISDAPGCRDITAQGVHALDFPPLNKEALAEKMEEFLHHRDLRIKWQDKSKARAAAYDWDHIVTQYENLYLKLTGVGA</sequence>
<organism evidence="3 4">
    <name type="scientific">Micavibrio aeruginosavorus</name>
    <dbReference type="NCBI Taxonomy" id="349221"/>
    <lineage>
        <taxon>Bacteria</taxon>
        <taxon>Pseudomonadati</taxon>
        <taxon>Bdellovibrionota</taxon>
        <taxon>Bdellovibrionia</taxon>
        <taxon>Bdellovibrionales</taxon>
        <taxon>Pseudobdellovibrionaceae</taxon>
        <taxon>Micavibrio</taxon>
    </lineage>
</organism>
<dbReference type="EMBL" id="CP066681">
    <property type="protein sequence ID" value="QQG36329.1"/>
    <property type="molecule type" value="Genomic_DNA"/>
</dbReference>